<evidence type="ECO:0000256" key="4">
    <source>
        <dbReference type="ARBA" id="ARBA00022679"/>
    </source>
</evidence>
<keyword evidence="5 6" id="KW-0949">S-adenosyl-L-methionine</keyword>
<evidence type="ECO:0000256" key="3">
    <source>
        <dbReference type="ARBA" id="ARBA00022603"/>
    </source>
</evidence>
<dbReference type="Proteomes" id="UP000321548">
    <property type="component" value="Unassembled WGS sequence"/>
</dbReference>
<dbReference type="InterPro" id="IPR000878">
    <property type="entry name" value="4pyrrol_Mease"/>
</dbReference>
<organism evidence="9 10">
    <name type="scientific">Zeimonas arvi</name>
    <dbReference type="NCBI Taxonomy" id="2498847"/>
    <lineage>
        <taxon>Bacteria</taxon>
        <taxon>Pseudomonadati</taxon>
        <taxon>Pseudomonadota</taxon>
        <taxon>Betaproteobacteria</taxon>
        <taxon>Burkholderiales</taxon>
        <taxon>Burkholderiaceae</taxon>
        <taxon>Zeimonas</taxon>
    </lineage>
</organism>
<dbReference type="Gene3D" id="3.30.950.10">
    <property type="entry name" value="Methyltransferase, Cobalt-precorrin-4 Transmethylase, Domain 2"/>
    <property type="match status" value="1"/>
</dbReference>
<dbReference type="SUPFAM" id="SSF53790">
    <property type="entry name" value="Tetrapyrrole methylase"/>
    <property type="match status" value="1"/>
</dbReference>
<dbReference type="EC" id="2.1.1.198" evidence="6"/>
<comment type="caution">
    <text evidence="9">The sequence shown here is derived from an EMBL/GenBank/DDBJ whole genome shotgun (WGS) entry which is preliminary data.</text>
</comment>
<dbReference type="Pfam" id="PF00590">
    <property type="entry name" value="TP_methylase"/>
    <property type="match status" value="1"/>
</dbReference>
<evidence type="ECO:0000313" key="9">
    <source>
        <dbReference type="EMBL" id="TXL64173.1"/>
    </source>
</evidence>
<keyword evidence="2 6" id="KW-0698">rRNA processing</keyword>
<gene>
    <name evidence="6 9" type="primary">rsmI</name>
    <name evidence="9" type="ORF">FHP08_14620</name>
</gene>
<sequence>MSDIRDAGHVGRAGAEGFGTLYVVATPIGNLSDLSERMIQALREADWVAAEDTRTTRVLLDRAGSSARTLAAHRHNERASAERVIALLAQGQRVALVSDAGTPAVSDPGCRIVSAALDAGAPVVPIPGPSAAIAMVSASGLVEGPFHFEGFLPSRPRARDERLATLARMAWPFVLFEAPHRIAATLPAIAGQCGPERQVALGRELTKKFEEVHRCPAGEAAAWLAADANRQRGEYVLVVAGAGEAAEETSASLDPRRLLAALLAELPPSRAVKVATSATGLPHRELYQLALELSGKAGSDDSEH</sequence>
<dbReference type="PANTHER" id="PTHR46111">
    <property type="entry name" value="RIBOSOMAL RNA SMALL SUBUNIT METHYLTRANSFERASE I"/>
    <property type="match status" value="1"/>
</dbReference>
<evidence type="ECO:0000256" key="1">
    <source>
        <dbReference type="ARBA" id="ARBA00022490"/>
    </source>
</evidence>
<dbReference type="CDD" id="cd11648">
    <property type="entry name" value="RsmI"/>
    <property type="match status" value="1"/>
</dbReference>
<evidence type="ECO:0000256" key="5">
    <source>
        <dbReference type="ARBA" id="ARBA00022691"/>
    </source>
</evidence>
<dbReference type="GO" id="GO:0070677">
    <property type="term" value="F:rRNA (cytosine-2'-O-)-methyltransferase activity"/>
    <property type="evidence" value="ECO:0007669"/>
    <property type="project" value="UniProtKB-UniRule"/>
</dbReference>
<dbReference type="InterPro" id="IPR018063">
    <property type="entry name" value="SAM_MeTrfase_RsmI_CS"/>
</dbReference>
<protein>
    <recommendedName>
        <fullName evidence="6">Ribosomal RNA small subunit methyltransferase I</fullName>
        <ecNumber evidence="6">2.1.1.198</ecNumber>
    </recommendedName>
    <alternativeName>
        <fullName evidence="6">16S rRNA 2'-O-ribose C1402 methyltransferase</fullName>
    </alternativeName>
    <alternativeName>
        <fullName evidence="6">rRNA (cytidine-2'-O-)-methyltransferase RsmI</fullName>
    </alternativeName>
</protein>
<evidence type="ECO:0000313" key="10">
    <source>
        <dbReference type="Proteomes" id="UP000321548"/>
    </source>
</evidence>
<dbReference type="InterPro" id="IPR035996">
    <property type="entry name" value="4pyrrol_Methylase_sf"/>
</dbReference>
<dbReference type="PANTHER" id="PTHR46111:SF1">
    <property type="entry name" value="RIBOSOMAL RNA SMALL SUBUNIT METHYLTRANSFERASE I"/>
    <property type="match status" value="1"/>
</dbReference>
<feature type="domain" description="Tetrapyrrole methylase" evidence="7">
    <location>
        <begin position="20"/>
        <end position="220"/>
    </location>
</feature>
<dbReference type="Gene3D" id="3.40.1010.10">
    <property type="entry name" value="Cobalt-precorrin-4 Transmethylase, Domain 1"/>
    <property type="match status" value="1"/>
</dbReference>
<dbReference type="InterPro" id="IPR014777">
    <property type="entry name" value="4pyrrole_Mease_sub1"/>
</dbReference>
<accession>A0A5C8NS29</accession>
<evidence type="ECO:0000259" key="8">
    <source>
        <dbReference type="Pfam" id="PF23016"/>
    </source>
</evidence>
<comment type="similarity">
    <text evidence="6">Belongs to the methyltransferase superfamily. RsmI family.</text>
</comment>
<proteinExistence type="inferred from homology"/>
<dbReference type="InterPro" id="IPR008189">
    <property type="entry name" value="rRNA_ssu_MeTfrase_I"/>
</dbReference>
<evidence type="ECO:0000256" key="6">
    <source>
        <dbReference type="HAMAP-Rule" id="MF_01877"/>
    </source>
</evidence>
<keyword evidence="4 6" id="KW-0808">Transferase</keyword>
<dbReference type="AlphaFoldDB" id="A0A5C8NS29"/>
<dbReference type="RefSeq" id="WP_147705234.1">
    <property type="nucleotide sequence ID" value="NZ_VDUY01000006.1"/>
</dbReference>
<name>A0A5C8NS29_9BURK</name>
<reference evidence="9 10" key="1">
    <citation type="submission" date="2019-06" db="EMBL/GenBank/DDBJ databases">
        <title>Quisquiliibacterium sp. nov., isolated from a maize field.</title>
        <authorList>
            <person name="Lin S.-Y."/>
            <person name="Tsai C.-F."/>
            <person name="Young C.-C."/>
        </authorList>
    </citation>
    <scope>NUCLEOTIDE SEQUENCE [LARGE SCALE GENOMIC DNA]</scope>
    <source>
        <strain evidence="9 10">CC-CFT501</strain>
    </source>
</reference>
<dbReference type="InterPro" id="IPR053910">
    <property type="entry name" value="RsmI_HTH"/>
</dbReference>
<keyword evidence="1 6" id="KW-0963">Cytoplasm</keyword>
<dbReference type="HAMAP" id="MF_01877">
    <property type="entry name" value="16SrRNA_methyltr_I"/>
    <property type="match status" value="1"/>
</dbReference>
<feature type="domain" description="RsmI HTH" evidence="8">
    <location>
        <begin position="252"/>
        <end position="293"/>
    </location>
</feature>
<comment type="subcellular location">
    <subcellularLocation>
        <location evidence="6">Cytoplasm</location>
    </subcellularLocation>
</comment>
<dbReference type="GO" id="GO:0005737">
    <property type="term" value="C:cytoplasm"/>
    <property type="evidence" value="ECO:0007669"/>
    <property type="project" value="UniProtKB-SubCell"/>
</dbReference>
<dbReference type="OrthoDB" id="9809084at2"/>
<dbReference type="EMBL" id="VDUY01000006">
    <property type="protein sequence ID" value="TXL64173.1"/>
    <property type="molecule type" value="Genomic_DNA"/>
</dbReference>
<evidence type="ECO:0000256" key="2">
    <source>
        <dbReference type="ARBA" id="ARBA00022552"/>
    </source>
</evidence>
<dbReference type="Pfam" id="PF23016">
    <property type="entry name" value="RsmI_C"/>
    <property type="match status" value="1"/>
</dbReference>
<comment type="function">
    <text evidence="6">Catalyzes the 2'-O-methylation of the ribose of cytidine 1402 (C1402) in 16S rRNA.</text>
</comment>
<evidence type="ECO:0000259" key="7">
    <source>
        <dbReference type="Pfam" id="PF00590"/>
    </source>
</evidence>
<dbReference type="NCBIfam" id="TIGR00096">
    <property type="entry name" value="16S rRNA (cytidine(1402)-2'-O)-methyltransferase"/>
    <property type="match status" value="1"/>
</dbReference>
<keyword evidence="10" id="KW-1185">Reference proteome</keyword>
<comment type="catalytic activity">
    <reaction evidence="6">
        <text>cytidine(1402) in 16S rRNA + S-adenosyl-L-methionine = 2'-O-methylcytidine(1402) in 16S rRNA + S-adenosyl-L-homocysteine + H(+)</text>
        <dbReference type="Rhea" id="RHEA:42924"/>
        <dbReference type="Rhea" id="RHEA-COMP:10285"/>
        <dbReference type="Rhea" id="RHEA-COMP:10286"/>
        <dbReference type="ChEBI" id="CHEBI:15378"/>
        <dbReference type="ChEBI" id="CHEBI:57856"/>
        <dbReference type="ChEBI" id="CHEBI:59789"/>
        <dbReference type="ChEBI" id="CHEBI:74495"/>
        <dbReference type="ChEBI" id="CHEBI:82748"/>
        <dbReference type="EC" id="2.1.1.198"/>
    </reaction>
</comment>
<keyword evidence="3 6" id="KW-0489">Methyltransferase</keyword>
<dbReference type="PROSITE" id="PS01296">
    <property type="entry name" value="RSMI"/>
    <property type="match status" value="1"/>
</dbReference>
<dbReference type="PIRSF" id="PIRSF005917">
    <property type="entry name" value="MTase_YraL"/>
    <property type="match status" value="1"/>
</dbReference>
<dbReference type="InterPro" id="IPR014776">
    <property type="entry name" value="4pyrrole_Mease_sub2"/>
</dbReference>